<sequence length="455" mass="48623">MAQHRPRRALVARTAVLASVLALVLAACGGDGSSATADGGASTPADCAAFADYGTFDGATVTVYASIRDAEGEVLQRAWAAYAECTDTEIDYEGTGAFEAQLRVKVKGGNAPDIALLPQPGLIRELAAQGALQPVSAQTESNVDANWDATWKGYGSVDGTLYAVPHGAYVKSYVWYSPSRFADAGYEVPTTLEEMKALSDRIVADGDGKPWCAGIESGEATGWPATDWVEDFVLRMAGPEVYDQWVDHEIAFDDPRIRAAADAVAGYLKNEDYVNGGFGDVRTITGTAFQEAGYPILDGACWMHRQASFYANQWEDGTTVGPDGDVFAFYLPAASADGEQPVLGSGEFVGAFSERPEVQAFQRYTSTMDYVRSRAVLSPGSWVTAAKGLDPAVFSSPIDRSSYEILQNPEAVFRFDGSDQMPAAVGTGSFWRGMSDWLNGKDTGPVLDQIEASWG</sequence>
<evidence type="ECO:0000313" key="4">
    <source>
        <dbReference type="EMBL" id="NHC13742.1"/>
    </source>
</evidence>
<evidence type="ECO:0000313" key="5">
    <source>
        <dbReference type="Proteomes" id="UP000800981"/>
    </source>
</evidence>
<proteinExistence type="inferred from homology"/>
<dbReference type="SUPFAM" id="SSF53850">
    <property type="entry name" value="Periplasmic binding protein-like II"/>
    <property type="match status" value="1"/>
</dbReference>
<dbReference type="RefSeq" id="WP_166280435.1">
    <property type="nucleotide sequence ID" value="NZ_JAANNP010000002.1"/>
</dbReference>
<gene>
    <name evidence="4" type="ORF">G9H71_08105</name>
</gene>
<evidence type="ECO:0000256" key="2">
    <source>
        <dbReference type="ARBA" id="ARBA00022448"/>
    </source>
</evidence>
<dbReference type="PROSITE" id="PS51257">
    <property type="entry name" value="PROKAR_LIPOPROTEIN"/>
    <property type="match status" value="1"/>
</dbReference>
<feature type="chain" id="PRO_5046875432" evidence="3">
    <location>
        <begin position="38"/>
        <end position="455"/>
    </location>
</feature>
<dbReference type="PANTHER" id="PTHR43649">
    <property type="entry name" value="ARABINOSE-BINDING PROTEIN-RELATED"/>
    <property type="match status" value="1"/>
</dbReference>
<dbReference type="Gene3D" id="3.40.190.10">
    <property type="entry name" value="Periplasmic binding protein-like II"/>
    <property type="match status" value="2"/>
</dbReference>
<keyword evidence="3" id="KW-0732">Signal</keyword>
<protein>
    <submittedName>
        <fullName evidence="4">Carbohydrate ABC transporter substrate-binding protein</fullName>
    </submittedName>
</protein>
<feature type="signal peptide" evidence="3">
    <location>
        <begin position="1"/>
        <end position="37"/>
    </location>
</feature>
<dbReference type="EMBL" id="JAANNP010000002">
    <property type="protein sequence ID" value="NHC13742.1"/>
    <property type="molecule type" value="Genomic_DNA"/>
</dbReference>
<evidence type="ECO:0000256" key="1">
    <source>
        <dbReference type="ARBA" id="ARBA00008520"/>
    </source>
</evidence>
<dbReference type="InterPro" id="IPR050490">
    <property type="entry name" value="Bact_solute-bd_prot1"/>
</dbReference>
<dbReference type="Proteomes" id="UP000800981">
    <property type="component" value="Unassembled WGS sequence"/>
</dbReference>
<organism evidence="4 5">
    <name type="scientific">Motilibacter deserti</name>
    <dbReference type="NCBI Taxonomy" id="2714956"/>
    <lineage>
        <taxon>Bacteria</taxon>
        <taxon>Bacillati</taxon>
        <taxon>Actinomycetota</taxon>
        <taxon>Actinomycetes</taxon>
        <taxon>Motilibacterales</taxon>
        <taxon>Motilibacteraceae</taxon>
        <taxon>Motilibacter</taxon>
    </lineage>
</organism>
<evidence type="ECO:0000256" key="3">
    <source>
        <dbReference type="SAM" id="SignalP"/>
    </source>
</evidence>
<reference evidence="4 5" key="1">
    <citation type="submission" date="2020-03" db="EMBL/GenBank/DDBJ databases">
        <title>Two novel Motilibacter sp.</title>
        <authorList>
            <person name="Liu S."/>
        </authorList>
    </citation>
    <scope>NUCLEOTIDE SEQUENCE [LARGE SCALE GENOMIC DNA]</scope>
    <source>
        <strain evidence="4 5">E257</strain>
    </source>
</reference>
<keyword evidence="5" id="KW-1185">Reference proteome</keyword>
<comment type="caution">
    <text evidence="4">The sequence shown here is derived from an EMBL/GenBank/DDBJ whole genome shotgun (WGS) entry which is preliminary data.</text>
</comment>
<dbReference type="PANTHER" id="PTHR43649:SF29">
    <property type="entry name" value="OSMOPROTECTIVE COMPOUNDS-BINDING PROTEIN GGTB"/>
    <property type="match status" value="1"/>
</dbReference>
<accession>A0ABX0GVT6</accession>
<comment type="similarity">
    <text evidence="1">Belongs to the bacterial solute-binding protein 1 family.</text>
</comment>
<keyword evidence="2" id="KW-0813">Transport</keyword>
<name>A0ABX0GVT6_9ACTN</name>
<dbReference type="InterPro" id="IPR006059">
    <property type="entry name" value="SBP"/>
</dbReference>
<dbReference type="Pfam" id="PF01547">
    <property type="entry name" value="SBP_bac_1"/>
    <property type="match status" value="1"/>
</dbReference>